<reference evidence="1" key="1">
    <citation type="submission" date="2023-03" db="EMBL/GenBank/DDBJ databases">
        <title>Chromosome-level genomes of two armyworms, Mythimna separata and Mythimna loreyi, provide insights into the biosynthesis and reception of sex pheromones.</title>
        <authorList>
            <person name="Zhao H."/>
        </authorList>
    </citation>
    <scope>NUCLEOTIDE SEQUENCE</scope>
    <source>
        <strain evidence="1">BeijingLab</strain>
    </source>
</reference>
<protein>
    <submittedName>
        <fullName evidence="1">Uncharacterized protein</fullName>
    </submittedName>
</protein>
<dbReference type="EMBL" id="CM056787">
    <property type="protein sequence ID" value="KAJ8733132.1"/>
    <property type="molecule type" value="Genomic_DNA"/>
</dbReference>
<accession>A0ACC2R6L2</accession>
<evidence type="ECO:0000313" key="2">
    <source>
        <dbReference type="Proteomes" id="UP001231649"/>
    </source>
</evidence>
<sequence>MLFNLLKDGAGSVVEALFGSASLRVWAPLQWSLVSSKMVAIKLVVLFLACIFATAVSDNAPGKVTRNTIFLEERFKDEVFENVDAFDNIELTSGAVSPYRLPTTTAPSHYKVHWIVDPYDQRYSGNVSITLTAQQANVSEIVIHSDHVAVTSVVLTQGNTEVPTTYSFQREYHFLRVALTNGVLAYNVENPVQYTLTIKFNANMRDDMYGIYHSWYKNLGNDTTIRWMATTQFQATAARFAFPCYDEPSFKAKFDVTITRPSNLKSWFCTRRKNYGDATDFPGFVFDEYHTTPTMSTYLLALIVADYENVQYPETGVVRHEVIARQGAIIEGQGDYAQKTGQALLAWMSDHTDYDFFDQDPNLKMTQAAIPDFGAGAMENWGLLTYREAYLLYRENYTSSYFKQLIAYILSHEIAHMWFGNLVTNDWWDVLWLNEGFARYYQYFLTDAVEDYMGLATRFINEQVHTSLLSDSSNNPHPLTNPGVGSPASVSAMFSTITYNKGAAIIRMTEHLLGSEVHRKGLRAYLKELHFKTAKPIDLFEALEFAGRSEGAFNAYGSDFNFVEYYKSWTEQPGHPVLQVQINHRTGDMTIYQRRFNINTGFSIENTKYVIPITFTSRPQHNFENTKPSHILTKPVTVINRDAYGDHWTIFNIQQTGFYRVNYDEYTWGLITAALRSNERTYIHEYNRAQIVNDVFQFARSGIMGYERAMNILSFLEFETDYAPWVAAITGFNWVRARLHGTSHLAVLDSHIVRWAQVAITNLTYYPTADKEDEGKFMRSYLRYQLAPFLCNLGVQACLDAAYDQFDKLKNNGEEVPPDSRNWVYCNALRRGNAEDFEFLWARFLTDNVYTEKILLLQTLGCTSHDGSLRKLLDEIVLVNNVIRRQDYTTAFNTAVSGNEENTQKVFQYIQQNLAAVTLAFGSPVTPLSYISARLRNEAEVVAFQTWANDNKEILNTSYSAVYQNAELTRESLKLAPVIADDLNGFFENGVLPISTTTPEPSTAPPPTSARPQLQEPTTPELPASAVSTFVSIFLLAIAAFTHIIM</sequence>
<organism evidence="1 2">
    <name type="scientific">Mythimna loreyi</name>
    <dbReference type="NCBI Taxonomy" id="667449"/>
    <lineage>
        <taxon>Eukaryota</taxon>
        <taxon>Metazoa</taxon>
        <taxon>Ecdysozoa</taxon>
        <taxon>Arthropoda</taxon>
        <taxon>Hexapoda</taxon>
        <taxon>Insecta</taxon>
        <taxon>Pterygota</taxon>
        <taxon>Neoptera</taxon>
        <taxon>Endopterygota</taxon>
        <taxon>Lepidoptera</taxon>
        <taxon>Glossata</taxon>
        <taxon>Ditrysia</taxon>
        <taxon>Noctuoidea</taxon>
        <taxon>Noctuidae</taxon>
        <taxon>Noctuinae</taxon>
        <taxon>Hadenini</taxon>
        <taxon>Mythimna</taxon>
    </lineage>
</organism>
<name>A0ACC2R6L2_9NEOP</name>
<dbReference type="Proteomes" id="UP001231649">
    <property type="component" value="Chromosome 11"/>
</dbReference>
<evidence type="ECO:0000313" key="1">
    <source>
        <dbReference type="EMBL" id="KAJ8733132.1"/>
    </source>
</evidence>
<proteinExistence type="predicted"/>
<keyword evidence="2" id="KW-1185">Reference proteome</keyword>
<comment type="caution">
    <text evidence="1">The sequence shown here is derived from an EMBL/GenBank/DDBJ whole genome shotgun (WGS) entry which is preliminary data.</text>
</comment>
<gene>
    <name evidence="1" type="ORF">PYW08_001430</name>
</gene>